<evidence type="ECO:0008006" key="4">
    <source>
        <dbReference type="Google" id="ProtNLM"/>
    </source>
</evidence>
<accession>A0ABR5HD87</accession>
<gene>
    <name evidence="2" type="ORF">QR79_12730</name>
</gene>
<feature type="signal peptide" evidence="1">
    <location>
        <begin position="1"/>
        <end position="35"/>
    </location>
</feature>
<proteinExistence type="predicted"/>
<evidence type="ECO:0000313" key="2">
    <source>
        <dbReference type="EMBL" id="KMO23862.1"/>
    </source>
</evidence>
<keyword evidence="3" id="KW-1185">Reference proteome</keyword>
<evidence type="ECO:0000313" key="3">
    <source>
        <dbReference type="Proteomes" id="UP000036471"/>
    </source>
</evidence>
<keyword evidence="1" id="KW-0732">Signal</keyword>
<name>A0ABR5HD87_9HYPH</name>
<dbReference type="Proteomes" id="UP000036471">
    <property type="component" value="Unassembled WGS sequence"/>
</dbReference>
<dbReference type="EMBL" id="JTHG01000098">
    <property type="protein sequence ID" value="KMO23862.1"/>
    <property type="molecule type" value="Genomic_DNA"/>
</dbReference>
<reference evidence="2 3" key="1">
    <citation type="submission" date="2014-11" db="EMBL/GenBank/DDBJ databases">
        <title>Comparative genomics of Methylobacterium species.</title>
        <authorList>
            <person name="Chaudhry V."/>
            <person name="Patil P.B."/>
        </authorList>
    </citation>
    <scope>NUCLEOTIDE SEQUENCE [LARGE SCALE GENOMIC DNA]</scope>
    <source>
        <strain evidence="2 3">SE3.6</strain>
    </source>
</reference>
<sequence length="191" mass="20343">MAMTAPPTVPRRHPPGILRLLAPALLGLAGCTATSAPAPIRPEDLGATFTPAARASAGTALFEACRGPEAEAAQVVVSGWFDVVTHVDACDLAAARYYTGTTMEQDIAARLDRLGSAEQASCRVQARTVLARIRAANRQVAAWIPHAVPTCSLANQRDAVVTDRDRLGRATRDIRCRIRRDFPELTGEACS</sequence>
<protein>
    <recommendedName>
        <fullName evidence="4">Lysozyme inhibitor LprI N-terminal domain-containing protein</fullName>
    </recommendedName>
</protein>
<feature type="chain" id="PRO_5046072390" description="Lysozyme inhibitor LprI N-terminal domain-containing protein" evidence="1">
    <location>
        <begin position="36"/>
        <end position="191"/>
    </location>
</feature>
<evidence type="ECO:0000256" key="1">
    <source>
        <dbReference type="SAM" id="SignalP"/>
    </source>
</evidence>
<comment type="caution">
    <text evidence="2">The sequence shown here is derived from an EMBL/GenBank/DDBJ whole genome shotgun (WGS) entry which is preliminary data.</text>
</comment>
<organism evidence="2 3">
    <name type="scientific">Methylobacterium indicum</name>
    <dbReference type="NCBI Taxonomy" id="1775910"/>
    <lineage>
        <taxon>Bacteria</taxon>
        <taxon>Pseudomonadati</taxon>
        <taxon>Pseudomonadota</taxon>
        <taxon>Alphaproteobacteria</taxon>
        <taxon>Hyphomicrobiales</taxon>
        <taxon>Methylobacteriaceae</taxon>
        <taxon>Methylobacterium</taxon>
    </lineage>
</organism>